<keyword evidence="1" id="KW-1133">Transmembrane helix</keyword>
<evidence type="ECO:0000256" key="1">
    <source>
        <dbReference type="SAM" id="Phobius"/>
    </source>
</evidence>
<dbReference type="AlphaFoldDB" id="B3VUM6"/>
<keyword evidence="1" id="KW-0812">Transmembrane</keyword>
<dbReference type="InterPro" id="IPR019201">
    <property type="entry name" value="DUF2065"/>
</dbReference>
<reference evidence="2" key="1">
    <citation type="submission" date="2008-06" db="EMBL/GenBank/DDBJ databases">
        <title>Investigation of the impact of ocean acidification on diversity of Alphaproteobacteria in a coastal mesocosm.</title>
        <authorList>
            <person name="Gilbert J.A."/>
            <person name="Craven S."/>
            <person name="Sotres-Fernandez A."/>
            <person name="Munn C."/>
            <person name="Joint I."/>
        </authorList>
    </citation>
    <scope>NUCLEOTIDE SEQUENCE</scope>
</reference>
<keyword evidence="1" id="KW-0472">Membrane</keyword>
<accession>B3VUM6</accession>
<feature type="transmembrane region" description="Helical" evidence="1">
    <location>
        <begin position="6"/>
        <end position="23"/>
    </location>
</feature>
<sequence>MIDKIVFGLAAVMIAEGLVYLLAPHALETLLKALKSLSISARRQMGALLCLAGCILLALSL</sequence>
<evidence type="ECO:0008006" key="3">
    <source>
        <dbReference type="Google" id="ProtNLM"/>
    </source>
</evidence>
<feature type="transmembrane region" description="Helical" evidence="1">
    <location>
        <begin position="44"/>
        <end position="60"/>
    </location>
</feature>
<dbReference type="Pfam" id="PF09838">
    <property type="entry name" value="DUF2065"/>
    <property type="match status" value="1"/>
</dbReference>
<dbReference type="EMBL" id="EU819142">
    <property type="protein sequence ID" value="ACF06958.1"/>
    <property type="molecule type" value="Genomic_DNA"/>
</dbReference>
<proteinExistence type="predicted"/>
<protein>
    <recommendedName>
        <fullName evidence="3">DUF2065 domain-containing protein</fullName>
    </recommendedName>
</protein>
<organism evidence="2">
    <name type="scientific">uncultured Roseobacter sp</name>
    <dbReference type="NCBI Taxonomy" id="114847"/>
    <lineage>
        <taxon>Bacteria</taxon>
        <taxon>Pseudomonadati</taxon>
        <taxon>Pseudomonadota</taxon>
        <taxon>Alphaproteobacteria</taxon>
        <taxon>Rhodobacterales</taxon>
        <taxon>Roseobacteraceae</taxon>
        <taxon>Roseobacter</taxon>
        <taxon>environmental samples</taxon>
    </lineage>
</organism>
<evidence type="ECO:0000313" key="2">
    <source>
        <dbReference type="EMBL" id="ACF06958.1"/>
    </source>
</evidence>
<name>B3VUM6_9RHOB</name>